<dbReference type="GO" id="GO:0005576">
    <property type="term" value="C:extracellular region"/>
    <property type="evidence" value="ECO:0007669"/>
    <property type="project" value="UniProtKB-SubCell"/>
</dbReference>
<evidence type="ECO:0000313" key="5">
    <source>
        <dbReference type="Proteomes" id="UP000574067"/>
    </source>
</evidence>
<dbReference type="InterPro" id="IPR001343">
    <property type="entry name" value="Hemolysn_Ca-bd"/>
</dbReference>
<dbReference type="EMBL" id="JABBFW010000027">
    <property type="protein sequence ID" value="NML18086.1"/>
    <property type="molecule type" value="Genomic_DNA"/>
</dbReference>
<dbReference type="GO" id="GO:0005509">
    <property type="term" value="F:calcium ion binding"/>
    <property type="evidence" value="ECO:0007669"/>
    <property type="project" value="InterPro"/>
</dbReference>
<dbReference type="InterPro" id="IPR010221">
    <property type="entry name" value="VCBS_dom"/>
</dbReference>
<evidence type="ECO:0000259" key="3">
    <source>
        <dbReference type="PROSITE" id="PS50268"/>
    </source>
</evidence>
<dbReference type="Pfam" id="PF00353">
    <property type="entry name" value="HemolysinCabind"/>
    <property type="match status" value="1"/>
</dbReference>
<proteinExistence type="predicted"/>
<organism evidence="4 5">
    <name type="scientific">Azohydromonas caseinilytica</name>
    <dbReference type="NCBI Taxonomy" id="2728836"/>
    <lineage>
        <taxon>Bacteria</taxon>
        <taxon>Pseudomonadati</taxon>
        <taxon>Pseudomonadota</taxon>
        <taxon>Betaproteobacteria</taxon>
        <taxon>Burkholderiales</taxon>
        <taxon>Sphaerotilaceae</taxon>
        <taxon>Azohydromonas</taxon>
    </lineage>
</organism>
<dbReference type="InterPro" id="IPR011049">
    <property type="entry name" value="Serralysin-like_metalloprot_C"/>
</dbReference>
<reference evidence="4 5" key="1">
    <citation type="submission" date="2020-04" db="EMBL/GenBank/DDBJ databases">
        <title>Azohydromonas sp. isolated from soil.</title>
        <authorList>
            <person name="Dahal R.H."/>
        </authorList>
    </citation>
    <scope>NUCLEOTIDE SEQUENCE [LARGE SCALE GENOMIC DNA]</scope>
    <source>
        <strain evidence="4 5">G-1-1-14</strain>
    </source>
</reference>
<dbReference type="Pfam" id="PF17892">
    <property type="entry name" value="Cadherin_5"/>
    <property type="match status" value="1"/>
</dbReference>
<sequence length="417" mass="42469">MATYTAPAGGGKFSGTSAADLVYGQGGNDTVYSGAGDDIIYGGGGQDLVYAQDGNDTVDGNAGNDAVDAGAGNDLLIYRLAENAGNGDLYSGNIGTDTLRLEFTAAEWASARVQSEVARYVAHLASVARTSNGEVASGSASDFVFDFGAGTTLKVQMIEKLLLSVDGQLVDYNAPRITAHTDTAAGEDDGSGITLSAQGSVNFSDVDRLQSHQVSVAAMAGNTLGGSVTGVITNVATGDGLGQVTWTYSVDRAVAQRLAAGETAIERFNVTITDSSGKSATQVVTVTITGSNDAPVLSGTAAKLVAGTEDNAYTVTLEQLLQGFNDVDGDRLSVTGLTVDHGTAVRNADGSWTITPQANYHGPLTLVYGVSDGRVTTPATLAVELAAVEDAPALTGEPATLANGTEDRAYTVTAEQL</sequence>
<dbReference type="InterPro" id="IPR050557">
    <property type="entry name" value="RTX_toxin/Mannuronan_C5-epim"/>
</dbReference>
<feature type="domain" description="Cadherin" evidence="3">
    <location>
        <begin position="187"/>
        <end position="297"/>
    </location>
</feature>
<dbReference type="SUPFAM" id="SSF51120">
    <property type="entry name" value="beta-Roll"/>
    <property type="match status" value="1"/>
</dbReference>
<dbReference type="AlphaFoldDB" id="A0A848FG21"/>
<dbReference type="PROSITE" id="PS50268">
    <property type="entry name" value="CADHERIN_2"/>
    <property type="match status" value="1"/>
</dbReference>
<dbReference type="InterPro" id="IPR002126">
    <property type="entry name" value="Cadherin-like_dom"/>
</dbReference>
<evidence type="ECO:0000313" key="4">
    <source>
        <dbReference type="EMBL" id="NML18086.1"/>
    </source>
</evidence>
<dbReference type="InterPro" id="IPR041690">
    <property type="entry name" value="Cadherin_5"/>
</dbReference>
<feature type="non-terminal residue" evidence="4">
    <location>
        <position position="417"/>
    </location>
</feature>
<dbReference type="GO" id="GO:0007156">
    <property type="term" value="P:homophilic cell adhesion via plasma membrane adhesion molecules"/>
    <property type="evidence" value="ECO:0007669"/>
    <property type="project" value="InterPro"/>
</dbReference>
<comment type="caution">
    <text evidence="4">The sequence shown here is derived from an EMBL/GenBank/DDBJ whole genome shotgun (WGS) entry which is preliminary data.</text>
</comment>
<dbReference type="Gene3D" id="2.60.40.2810">
    <property type="match status" value="1"/>
</dbReference>
<keyword evidence="2" id="KW-0964">Secreted</keyword>
<dbReference type="PANTHER" id="PTHR38340">
    <property type="entry name" value="S-LAYER PROTEIN"/>
    <property type="match status" value="1"/>
</dbReference>
<dbReference type="NCBIfam" id="TIGR01965">
    <property type="entry name" value="VCBS_repeat"/>
    <property type="match status" value="1"/>
</dbReference>
<dbReference type="PRINTS" id="PR00313">
    <property type="entry name" value="CABNDNGRPT"/>
</dbReference>
<dbReference type="Gene3D" id="2.150.10.10">
    <property type="entry name" value="Serralysin-like metalloprotease, C-terminal"/>
    <property type="match status" value="1"/>
</dbReference>
<comment type="subcellular location">
    <subcellularLocation>
        <location evidence="1">Secreted</location>
    </subcellularLocation>
</comment>
<dbReference type="GO" id="GO:0016020">
    <property type="term" value="C:membrane"/>
    <property type="evidence" value="ECO:0007669"/>
    <property type="project" value="InterPro"/>
</dbReference>
<accession>A0A848FG21</accession>
<gene>
    <name evidence="4" type="ORF">HHL10_24240</name>
</gene>
<evidence type="ECO:0000256" key="1">
    <source>
        <dbReference type="ARBA" id="ARBA00004613"/>
    </source>
</evidence>
<name>A0A848FG21_9BURK</name>
<keyword evidence="5" id="KW-1185">Reference proteome</keyword>
<evidence type="ECO:0000256" key="2">
    <source>
        <dbReference type="ARBA" id="ARBA00022525"/>
    </source>
</evidence>
<dbReference type="RefSeq" id="WP_169162989.1">
    <property type="nucleotide sequence ID" value="NZ_JABBFW010000027.1"/>
</dbReference>
<dbReference type="Proteomes" id="UP000574067">
    <property type="component" value="Unassembled WGS sequence"/>
</dbReference>
<protein>
    <submittedName>
        <fullName evidence="4">Cadherin-like domain-containing protein</fullName>
    </submittedName>
</protein>
<dbReference type="PANTHER" id="PTHR38340:SF1">
    <property type="entry name" value="S-LAYER PROTEIN"/>
    <property type="match status" value="1"/>
</dbReference>